<comment type="caution">
    <text evidence="2">The sequence shown here is derived from an EMBL/GenBank/DDBJ whole genome shotgun (WGS) entry which is preliminary data.</text>
</comment>
<proteinExistence type="predicted"/>
<evidence type="ECO:0000256" key="1">
    <source>
        <dbReference type="SAM" id="MobiDB-lite"/>
    </source>
</evidence>
<sequence length="442" mass="49219">MARRVWRDGEDGGGSGDGGVRTRPRSTGRPRGGTSSAAGARENSKWDALGLVADDFLPQVVQHPHAQQHPATQRQLVRLEHEFTSNEPVNRSANHQEVNHQEVNHQEVNHQEVNHQEVNHQEVNHQEVNHQKVNHQEVNHQEVNHQEVNHQEVNHQKVNHQEVNHQEVNHQEVNHQEANHQEVIQEVNHQEVNHQENRRRTCCTEAEVDGSKTLQGETKWSGLQLASQSARGVCGGGARGFPFLPFLPRGTGVERPGEEKEEREKRGEEREKRGGGEREEGRRRDIHSDRGYPWALSWGLRGLDEGLLGSSSSLSSSENSNISSSLALLKCRVCFLTLGVSITSVFWRQGSPDPAGKCRFGFPRRRSWPADGESRLVSGESPDGVRRIEASERGRSHYLGEGGALALGLDGDGNFEPSSSSSIRAPYAPFLSRSSTSFLDNG</sequence>
<dbReference type="AlphaFoldDB" id="A0A4Z2H6I1"/>
<dbReference type="Proteomes" id="UP000314294">
    <property type="component" value="Unassembled WGS sequence"/>
</dbReference>
<feature type="region of interest" description="Disordered" evidence="1">
    <location>
        <begin position="1"/>
        <end position="42"/>
    </location>
</feature>
<gene>
    <name evidence="2" type="ORF">EYF80_029393</name>
</gene>
<organism evidence="2 3">
    <name type="scientific">Liparis tanakae</name>
    <name type="common">Tanaka's snailfish</name>
    <dbReference type="NCBI Taxonomy" id="230148"/>
    <lineage>
        <taxon>Eukaryota</taxon>
        <taxon>Metazoa</taxon>
        <taxon>Chordata</taxon>
        <taxon>Craniata</taxon>
        <taxon>Vertebrata</taxon>
        <taxon>Euteleostomi</taxon>
        <taxon>Actinopterygii</taxon>
        <taxon>Neopterygii</taxon>
        <taxon>Teleostei</taxon>
        <taxon>Neoteleostei</taxon>
        <taxon>Acanthomorphata</taxon>
        <taxon>Eupercaria</taxon>
        <taxon>Perciformes</taxon>
        <taxon>Cottioidei</taxon>
        <taxon>Cottales</taxon>
        <taxon>Liparidae</taxon>
        <taxon>Liparis</taxon>
    </lineage>
</organism>
<name>A0A4Z2H6I1_9TELE</name>
<keyword evidence="3" id="KW-1185">Reference proteome</keyword>
<feature type="compositionally biased region" description="Basic and acidic residues" evidence="1">
    <location>
        <begin position="255"/>
        <end position="284"/>
    </location>
</feature>
<evidence type="ECO:0000313" key="3">
    <source>
        <dbReference type="Proteomes" id="UP000314294"/>
    </source>
</evidence>
<feature type="compositionally biased region" description="Basic and acidic residues" evidence="1">
    <location>
        <begin position="1"/>
        <end position="10"/>
    </location>
</feature>
<dbReference type="EMBL" id="SRLO01000334">
    <property type="protein sequence ID" value="TNN60404.1"/>
    <property type="molecule type" value="Genomic_DNA"/>
</dbReference>
<reference evidence="2 3" key="1">
    <citation type="submission" date="2019-03" db="EMBL/GenBank/DDBJ databases">
        <title>First draft genome of Liparis tanakae, snailfish: a comprehensive survey of snailfish specific genes.</title>
        <authorList>
            <person name="Kim W."/>
            <person name="Song I."/>
            <person name="Jeong J.-H."/>
            <person name="Kim D."/>
            <person name="Kim S."/>
            <person name="Ryu S."/>
            <person name="Song J.Y."/>
            <person name="Lee S.K."/>
        </authorList>
    </citation>
    <scope>NUCLEOTIDE SEQUENCE [LARGE SCALE GENOMIC DNA]</scope>
    <source>
        <tissue evidence="2">Muscle</tissue>
    </source>
</reference>
<evidence type="ECO:0000313" key="2">
    <source>
        <dbReference type="EMBL" id="TNN60404.1"/>
    </source>
</evidence>
<accession>A0A4Z2H6I1</accession>
<feature type="region of interest" description="Disordered" evidence="1">
    <location>
        <begin position="245"/>
        <end position="284"/>
    </location>
</feature>
<protein>
    <submittedName>
        <fullName evidence="2">Uncharacterized protein</fullName>
    </submittedName>
</protein>